<organism evidence="1">
    <name type="scientific">Myoviridae sp. ct7bD4</name>
    <dbReference type="NCBI Taxonomy" id="2826618"/>
    <lineage>
        <taxon>Viruses</taxon>
        <taxon>Duplodnaviria</taxon>
        <taxon>Heunggongvirae</taxon>
        <taxon>Uroviricota</taxon>
        <taxon>Caudoviricetes</taxon>
    </lineage>
</organism>
<dbReference type="EMBL" id="BK015172">
    <property type="protein sequence ID" value="DAD94046.1"/>
    <property type="molecule type" value="Genomic_DNA"/>
</dbReference>
<sequence>MGKLIDLTGKTFGRLKVIKYLGKIKGTCSPYWECKCCCGNIKVVRGDHLRFGKIQSCGCYESEFRNAGMPHKIHGKSKRRIAKIFYGMKKRCYNPNSNAYKNYGERGIYICKEWLTDILLFINWAQSNGYQDNLTIDRIDNDGPYSPTNCRWVDAKTQAGNRRPRTRSANGTEKVRFKRIIGVY</sequence>
<proteinExistence type="predicted"/>
<evidence type="ECO:0000313" key="1">
    <source>
        <dbReference type="EMBL" id="DAD94046.1"/>
    </source>
</evidence>
<accession>A0A8S5NH59</accession>
<protein>
    <submittedName>
        <fullName evidence="1">Uncharacterized protein</fullName>
    </submittedName>
</protein>
<reference evidence="1" key="1">
    <citation type="journal article" date="2021" name="Proc. Natl. Acad. Sci. U.S.A.">
        <title>A Catalog of Tens of Thousands of Viruses from Human Metagenomes Reveals Hidden Associations with Chronic Diseases.</title>
        <authorList>
            <person name="Tisza M.J."/>
            <person name="Buck C.B."/>
        </authorList>
    </citation>
    <scope>NUCLEOTIDE SEQUENCE</scope>
    <source>
        <strain evidence="1">Ct7bD4</strain>
    </source>
</reference>
<name>A0A8S5NH59_9CAUD</name>